<dbReference type="AlphaFoldDB" id="A0A1H9LIL9"/>
<name>A0A1H9LIL9_9GAMM</name>
<dbReference type="InterPro" id="IPR040761">
    <property type="entry name" value="Tli4_N"/>
</dbReference>
<evidence type="ECO:0008006" key="5">
    <source>
        <dbReference type="Google" id="ProtNLM"/>
    </source>
</evidence>
<dbReference type="RefSeq" id="WP_092677598.1">
    <property type="nucleotide sequence ID" value="NZ_FOGC01000011.1"/>
</dbReference>
<dbReference type="OrthoDB" id="8752886at2"/>
<dbReference type="STRING" id="988801.SAMN05216522_111115"/>
<dbReference type="Pfam" id="PF18443">
    <property type="entry name" value="Tli4_N"/>
    <property type="match status" value="1"/>
</dbReference>
<keyword evidence="4" id="KW-1185">Reference proteome</keyword>
<proteinExistence type="predicted"/>
<evidence type="ECO:0000259" key="2">
    <source>
        <dbReference type="Pfam" id="PF18443"/>
    </source>
</evidence>
<protein>
    <recommendedName>
        <fullName evidence="5">Tle cognate immunity protein 4 C-terminal domain-containing protein</fullName>
    </recommendedName>
</protein>
<evidence type="ECO:0000313" key="4">
    <source>
        <dbReference type="Proteomes" id="UP000242515"/>
    </source>
</evidence>
<dbReference type="InterPro" id="IPR041290">
    <property type="entry name" value="Tli4_C"/>
</dbReference>
<evidence type="ECO:0000313" key="3">
    <source>
        <dbReference type="EMBL" id="SER11079.1"/>
    </source>
</evidence>
<sequence>MRVRKLWLGLIVIVLILSTIFWLLTRPWPVAPLTVKEKQIMDNLFEQTKPQCIGRYLFDVPMSFNNVAMGQVEVNKIRITSKRLYPPAFAQRIRLREEELNNSPTVDPKDLPFLKQVYRIDSNTIIFDRNKNVGVPGFGRILEGHLYDNGVAFTVTAQIRDLSDPKYQKDKEDYLNSGTAEDKLNNKLQNLAEMKSLLSRLKGRKDDEVPVQAGICIPEGFIYDTDTISKDVIKLVYKQNDYEIIIRNNNTLGKDSTLLERGGEINAVLIRIMAHTLKKGAVKLPGINAEEWLVKGKQVINRPEEKWVSGYRFTLYGNEDIADLRHPVFSVELHNSGKEVKNYTDSQLVDIWDRITRTFRYRPGAF</sequence>
<feature type="domain" description="Tle cognate immunity protein 4 C-terminal" evidence="1">
    <location>
        <begin position="208"/>
        <end position="364"/>
    </location>
</feature>
<evidence type="ECO:0000259" key="1">
    <source>
        <dbReference type="Pfam" id="PF18426"/>
    </source>
</evidence>
<dbReference type="Pfam" id="PF18426">
    <property type="entry name" value="Tli4_C"/>
    <property type="match status" value="1"/>
</dbReference>
<organism evidence="3 4">
    <name type="scientific">Rosenbergiella nectarea</name>
    <dbReference type="NCBI Taxonomy" id="988801"/>
    <lineage>
        <taxon>Bacteria</taxon>
        <taxon>Pseudomonadati</taxon>
        <taxon>Pseudomonadota</taxon>
        <taxon>Gammaproteobacteria</taxon>
        <taxon>Enterobacterales</taxon>
        <taxon>Erwiniaceae</taxon>
        <taxon>Rosenbergiella</taxon>
    </lineage>
</organism>
<gene>
    <name evidence="3" type="ORF">SAMN05216522_111115</name>
</gene>
<feature type="domain" description="Tle cognate immunity protein 4 N-terminal" evidence="2">
    <location>
        <begin position="49"/>
        <end position="204"/>
    </location>
</feature>
<accession>A0A1H9LIL9</accession>
<dbReference type="Proteomes" id="UP000242515">
    <property type="component" value="Unassembled WGS sequence"/>
</dbReference>
<dbReference type="EMBL" id="FOGC01000011">
    <property type="protein sequence ID" value="SER11079.1"/>
    <property type="molecule type" value="Genomic_DNA"/>
</dbReference>
<reference evidence="4" key="1">
    <citation type="submission" date="2016-10" db="EMBL/GenBank/DDBJ databases">
        <authorList>
            <person name="Varghese N."/>
            <person name="Submissions S."/>
        </authorList>
    </citation>
    <scope>NUCLEOTIDE SEQUENCE [LARGE SCALE GENOMIC DNA]</scope>
    <source>
        <strain evidence="4">8N4</strain>
    </source>
</reference>